<protein>
    <recommendedName>
        <fullName evidence="6">Xaa-Pro dipeptidyl-peptidase</fullName>
        <ecNumber evidence="5">3.4.14.11</ecNumber>
    </recommendedName>
    <alternativeName>
        <fullName evidence="12">X-Pro dipeptidyl-peptidase</fullName>
    </alternativeName>
    <alternativeName>
        <fullName evidence="11">X-prolyl-dipeptidyl aminopeptidase</fullName>
    </alternativeName>
</protein>
<dbReference type="GO" id="GO:0008236">
    <property type="term" value="F:serine-type peptidase activity"/>
    <property type="evidence" value="ECO:0007669"/>
    <property type="project" value="UniProtKB-KW"/>
</dbReference>
<dbReference type="InterPro" id="IPR036313">
    <property type="entry name" value="PepX_N_dom_sf"/>
</dbReference>
<proteinExistence type="inferred from homology"/>
<keyword evidence="8" id="KW-0645">Protease</keyword>
<evidence type="ECO:0000256" key="10">
    <source>
        <dbReference type="ARBA" id="ARBA00022825"/>
    </source>
</evidence>
<organism evidence="15 16">
    <name type="scientific">Schleiferilactobacillus harbinensis DSM 16991</name>
    <dbReference type="NCBI Taxonomy" id="1122147"/>
    <lineage>
        <taxon>Bacteria</taxon>
        <taxon>Bacillati</taxon>
        <taxon>Bacillota</taxon>
        <taxon>Bacilli</taxon>
        <taxon>Lactobacillales</taxon>
        <taxon>Lactobacillaceae</taxon>
        <taxon>Schleiferilactobacillus</taxon>
    </lineage>
</organism>
<dbReference type="NCBIfam" id="TIGR00976">
    <property type="entry name" value="CocE_NonD"/>
    <property type="match status" value="1"/>
</dbReference>
<dbReference type="AlphaFoldDB" id="A0A0R1XBF8"/>
<sequence length="806" mass="90542">MKFNQFGRLDPDFATQVAELKQIHFLPGDWENTPPADLLSILFARCFPEVATASEITDREERILVNQDTSLAQLLAKKPDSITRAEFYTAALQLLDFIVADDFPDLDALQAMAKWQLPTVTADPLQGQDLVAAFYLLLATRGKNGQNFLDLLTSRGYFNGFFTASEQPHFVFFNGKSQAVFDTTKIIREVVYVESDLDTDQDGQRDLLQTTIFRPAETDQGLAVPVLYTANPYFRGTNDMAPVSYDVNKDLTPKVPNETQYGDIAYHHAQPLIPDGHTVTGETKSTTEKPVDPGIYSLNDYFLARGFATVYAGGIGTRGSDGIRTTGGPEETESTIAIIQWLHGDRIAFTNRTDGVTIKAWWCTGNVAMTGKSYLGTLAVAAATTGVAGLKTVVSEAAISSWYDYYRENGLVIAPVDCQGEDTDVLALDTFSRRKDAADFQRIKPVYDKMMADLKAGQDRETGNYNTFWDARNYRKHADQIKIDFVSVHGLNDWNVKPRNVEQLWNKLRDLPINKKIFLHQGKHIYMNNIQSIDFTDMMNLWFCYELLDVANDAPAVLPNVTVQDNAVPETWHHYTDWSEPTTPRTQYFMSGDGLQEQPPKNEEIVSFQDDGTPLFLASDQNAHHWESLLMSRQTSVYEHTRKLFLTPEFTKDAYIDGTITVTLQVAVNQAAGQISCMAIDYGQEKRLKADPSVLQAKGQQLGYGWAVDDVKEFQLEKTPSEFHQIAKGHMNLQNRHTPWQNDALTPGQFVTLHFALQPTEHYILAGHQLGIMVYATDMGMTVRPSTAATYELDLNASQVEVPYRR</sequence>
<dbReference type="Gene3D" id="2.60.120.260">
    <property type="entry name" value="Galactose-binding domain-like"/>
    <property type="match status" value="1"/>
</dbReference>
<dbReference type="SUPFAM" id="SSF49785">
    <property type="entry name" value="Galactose-binding domain-like"/>
    <property type="match status" value="1"/>
</dbReference>
<keyword evidence="10" id="KW-0720">Serine protease</keyword>
<evidence type="ECO:0000256" key="7">
    <source>
        <dbReference type="ARBA" id="ARBA00022438"/>
    </source>
</evidence>
<dbReference type="InterPro" id="IPR015251">
    <property type="entry name" value="PepX_N_dom"/>
</dbReference>
<dbReference type="InterPro" id="IPR008979">
    <property type="entry name" value="Galactose-bd-like_sf"/>
</dbReference>
<evidence type="ECO:0000313" key="16">
    <source>
        <dbReference type="Proteomes" id="UP000050949"/>
    </source>
</evidence>
<dbReference type="SUPFAM" id="SSF81761">
    <property type="entry name" value="X-Prolyl dipeptidyl aminopeptidase PepX, N-terminal domain"/>
    <property type="match status" value="1"/>
</dbReference>
<keyword evidence="7" id="KW-0031">Aminopeptidase</keyword>
<dbReference type="InterPro" id="IPR000383">
    <property type="entry name" value="Xaa-Pro-like_dom"/>
</dbReference>
<dbReference type="EMBL" id="AZFW01000058">
    <property type="protein sequence ID" value="KRM27021.1"/>
    <property type="molecule type" value="Genomic_DNA"/>
</dbReference>
<evidence type="ECO:0000256" key="12">
    <source>
        <dbReference type="ARBA" id="ARBA00031951"/>
    </source>
</evidence>
<dbReference type="Pfam" id="PF02129">
    <property type="entry name" value="Peptidase_S15"/>
    <property type="match status" value="1"/>
</dbReference>
<name>A0A0R1XBF8_9LACO</name>
<keyword evidence="9" id="KW-0378">Hydrolase</keyword>
<comment type="caution">
    <text evidence="15">The sequence shown here is derived from an EMBL/GenBank/DDBJ whole genome shotgun (WGS) entry which is preliminary data.</text>
</comment>
<gene>
    <name evidence="15" type="ORF">FC91_GL002804</name>
</gene>
<dbReference type="NCBIfam" id="NF003781">
    <property type="entry name" value="PRK05371.1-2"/>
    <property type="match status" value="1"/>
</dbReference>
<feature type="domain" description="X-Prolyl dipeptidyl aminopeptidase PepX N-terminal" evidence="14">
    <location>
        <begin position="1"/>
        <end position="157"/>
    </location>
</feature>
<dbReference type="Pfam" id="PF09168">
    <property type="entry name" value="PepX_N"/>
    <property type="match status" value="1"/>
</dbReference>
<evidence type="ECO:0000256" key="8">
    <source>
        <dbReference type="ARBA" id="ARBA00022670"/>
    </source>
</evidence>
<evidence type="ECO:0000256" key="1">
    <source>
        <dbReference type="ARBA" id="ARBA00000123"/>
    </source>
</evidence>
<dbReference type="EC" id="3.4.14.11" evidence="5"/>
<dbReference type="OrthoDB" id="319764at2"/>
<dbReference type="SUPFAM" id="SSF53474">
    <property type="entry name" value="alpha/beta-Hydrolases"/>
    <property type="match status" value="1"/>
</dbReference>
<evidence type="ECO:0000256" key="6">
    <source>
        <dbReference type="ARBA" id="ARBA00014682"/>
    </source>
</evidence>
<evidence type="ECO:0000259" key="13">
    <source>
        <dbReference type="SMART" id="SM00939"/>
    </source>
</evidence>
<dbReference type="Proteomes" id="UP000050949">
    <property type="component" value="Unassembled WGS sequence"/>
</dbReference>
<evidence type="ECO:0000256" key="9">
    <source>
        <dbReference type="ARBA" id="ARBA00022801"/>
    </source>
</evidence>
<dbReference type="Gene3D" id="3.40.50.1820">
    <property type="entry name" value="alpha/beta hydrolase"/>
    <property type="match status" value="1"/>
</dbReference>
<reference evidence="15 16" key="1">
    <citation type="journal article" date="2015" name="Genome Announc.">
        <title>Expanding the biotechnology potential of lactobacilli through comparative genomics of 213 strains and associated genera.</title>
        <authorList>
            <person name="Sun Z."/>
            <person name="Harris H.M."/>
            <person name="McCann A."/>
            <person name="Guo C."/>
            <person name="Argimon S."/>
            <person name="Zhang W."/>
            <person name="Yang X."/>
            <person name="Jeffery I.B."/>
            <person name="Cooney J.C."/>
            <person name="Kagawa T.F."/>
            <person name="Liu W."/>
            <person name="Song Y."/>
            <person name="Salvetti E."/>
            <person name="Wrobel A."/>
            <person name="Rasinkangas P."/>
            <person name="Parkhill J."/>
            <person name="Rea M.C."/>
            <person name="O'Sullivan O."/>
            <person name="Ritari J."/>
            <person name="Douillard F.P."/>
            <person name="Paul Ross R."/>
            <person name="Yang R."/>
            <person name="Briner A.E."/>
            <person name="Felis G.E."/>
            <person name="de Vos W.M."/>
            <person name="Barrangou R."/>
            <person name="Klaenhammer T.R."/>
            <person name="Caufield P.W."/>
            <person name="Cui Y."/>
            <person name="Zhang H."/>
            <person name="O'Toole P.W."/>
        </authorList>
    </citation>
    <scope>NUCLEOTIDE SEQUENCE [LARGE SCALE GENOMIC DNA]</scope>
    <source>
        <strain evidence="15 16">DSM 16991</strain>
    </source>
</reference>
<dbReference type="InterPro" id="IPR013736">
    <property type="entry name" value="Xaa-Pro_dipept_C"/>
</dbReference>
<dbReference type="eggNOG" id="COG2936">
    <property type="taxonomic scope" value="Bacteria"/>
</dbReference>
<dbReference type="RefSeq" id="WP_027828641.1">
    <property type="nucleotide sequence ID" value="NZ_AUEH01000025.1"/>
</dbReference>
<dbReference type="Gene3D" id="1.10.246.70">
    <property type="match status" value="1"/>
</dbReference>
<feature type="domain" description="Xaa-Pro dipeptidyl-peptidase C-terminal" evidence="13">
    <location>
        <begin position="540"/>
        <end position="801"/>
    </location>
</feature>
<dbReference type="PRINTS" id="PR00923">
    <property type="entry name" value="LACTOPTASE"/>
</dbReference>
<dbReference type="SMART" id="SM00940">
    <property type="entry name" value="PepX_N"/>
    <property type="match status" value="1"/>
</dbReference>
<evidence type="ECO:0000256" key="2">
    <source>
        <dbReference type="ARBA" id="ARBA00003997"/>
    </source>
</evidence>
<dbReference type="InterPro" id="IPR005674">
    <property type="entry name" value="CocE/Ser_esterase"/>
</dbReference>
<dbReference type="GO" id="GO:0004177">
    <property type="term" value="F:aminopeptidase activity"/>
    <property type="evidence" value="ECO:0007669"/>
    <property type="project" value="UniProtKB-KW"/>
</dbReference>
<dbReference type="Pfam" id="PF08530">
    <property type="entry name" value="PepX_C"/>
    <property type="match status" value="1"/>
</dbReference>
<evidence type="ECO:0000256" key="5">
    <source>
        <dbReference type="ARBA" id="ARBA00012463"/>
    </source>
</evidence>
<evidence type="ECO:0000256" key="11">
    <source>
        <dbReference type="ARBA" id="ARBA00030045"/>
    </source>
</evidence>
<comment type="subunit">
    <text evidence="4">Homodimer.</text>
</comment>
<comment type="function">
    <text evidence="2">Removes N-terminal dipeptides sequentially from polypeptides having unsubstituted N-termini provided that the penultimate residue is proline.</text>
</comment>
<evidence type="ECO:0000256" key="4">
    <source>
        <dbReference type="ARBA" id="ARBA00011738"/>
    </source>
</evidence>
<evidence type="ECO:0000256" key="3">
    <source>
        <dbReference type="ARBA" id="ARBA00010819"/>
    </source>
</evidence>
<comment type="catalytic activity">
    <reaction evidence="1">
        <text>Hydrolyzes Xaa-Pro-|- bonds to release unblocked, N-terminal dipeptides from substrates including Ala-Pro-|-p-nitroanilide and (sequentially) Tyr-Pro-|-Phe-Pro-|-Gly-Pro-|-Ile.</text>
        <dbReference type="EC" id="3.4.14.11"/>
    </reaction>
</comment>
<dbReference type="GO" id="GO:0006508">
    <property type="term" value="P:proteolysis"/>
    <property type="evidence" value="ECO:0007669"/>
    <property type="project" value="UniProtKB-KW"/>
</dbReference>
<evidence type="ECO:0000259" key="14">
    <source>
        <dbReference type="SMART" id="SM00940"/>
    </source>
</evidence>
<dbReference type="GO" id="GO:0008239">
    <property type="term" value="F:dipeptidyl-peptidase activity"/>
    <property type="evidence" value="ECO:0007669"/>
    <property type="project" value="UniProtKB-EC"/>
</dbReference>
<dbReference type="InterPro" id="IPR008252">
    <property type="entry name" value="Pept_S15_Xpro"/>
</dbReference>
<dbReference type="PATRIC" id="fig|1122147.4.peg.2889"/>
<dbReference type="InterPro" id="IPR029058">
    <property type="entry name" value="AB_hydrolase_fold"/>
</dbReference>
<dbReference type="SMART" id="SM00939">
    <property type="entry name" value="PepX_C"/>
    <property type="match status" value="1"/>
</dbReference>
<evidence type="ECO:0000313" key="15">
    <source>
        <dbReference type="EMBL" id="KRM27021.1"/>
    </source>
</evidence>
<accession>A0A0R1XBF8</accession>
<comment type="similarity">
    <text evidence="3">Belongs to the peptidase S15 family.</text>
</comment>